<comment type="caution">
    <text evidence="5">The sequence shown here is derived from an EMBL/GenBank/DDBJ whole genome shotgun (WGS) entry which is preliminary data.</text>
</comment>
<evidence type="ECO:0000313" key="5">
    <source>
        <dbReference type="EMBL" id="KAJ7379226.1"/>
    </source>
</evidence>
<dbReference type="InterPro" id="IPR000312">
    <property type="entry name" value="Glycosyl_Trfase_fam3"/>
</dbReference>
<dbReference type="OrthoDB" id="445007at2759"/>
<dbReference type="InterPro" id="IPR000053">
    <property type="entry name" value="Thymidine/pyrmidine_PPase"/>
</dbReference>
<evidence type="ECO:0000313" key="6">
    <source>
        <dbReference type="Proteomes" id="UP001163046"/>
    </source>
</evidence>
<dbReference type="PANTHER" id="PTHR10515">
    <property type="entry name" value="THYMIDINE PHOSPHORYLASE"/>
    <property type="match status" value="1"/>
</dbReference>
<reference evidence="5" key="1">
    <citation type="submission" date="2023-01" db="EMBL/GenBank/DDBJ databases">
        <title>Genome assembly of the deep-sea coral Lophelia pertusa.</title>
        <authorList>
            <person name="Herrera S."/>
            <person name="Cordes E."/>
        </authorList>
    </citation>
    <scope>NUCLEOTIDE SEQUENCE</scope>
    <source>
        <strain evidence="5">USNM1676648</strain>
        <tissue evidence="5">Polyp</tissue>
    </source>
</reference>
<evidence type="ECO:0000256" key="1">
    <source>
        <dbReference type="ARBA" id="ARBA00022676"/>
    </source>
</evidence>
<keyword evidence="1" id="KW-0328">Glycosyltransferase</keyword>
<dbReference type="GO" id="GO:0016763">
    <property type="term" value="F:pentosyltransferase activity"/>
    <property type="evidence" value="ECO:0007669"/>
    <property type="project" value="UniProtKB-ARBA"/>
</dbReference>
<dbReference type="InterPro" id="IPR035902">
    <property type="entry name" value="Nuc_phospho_transferase"/>
</dbReference>
<dbReference type="Gene3D" id="3.40.1030.10">
    <property type="entry name" value="Nucleoside phosphorylase/phosphoribosyltransferase catalytic domain"/>
    <property type="match status" value="1"/>
</dbReference>
<gene>
    <name evidence="5" type="ORF">OS493_017735</name>
</gene>
<dbReference type="SUPFAM" id="SSF52418">
    <property type="entry name" value="Nucleoside phosphorylase/phosphoribosyltransferase catalytic domain"/>
    <property type="match status" value="1"/>
</dbReference>
<evidence type="ECO:0000259" key="4">
    <source>
        <dbReference type="Pfam" id="PF02885"/>
    </source>
</evidence>
<dbReference type="GO" id="GO:0006206">
    <property type="term" value="P:pyrimidine nucleobase metabolic process"/>
    <property type="evidence" value="ECO:0007669"/>
    <property type="project" value="InterPro"/>
</dbReference>
<dbReference type="PROSITE" id="PS00647">
    <property type="entry name" value="THYMID_PHOSPHORYLASE"/>
    <property type="match status" value="1"/>
</dbReference>
<dbReference type="InterPro" id="IPR017459">
    <property type="entry name" value="Glycosyl_Trfase_fam3_N_dom"/>
</dbReference>
<dbReference type="Proteomes" id="UP001163046">
    <property type="component" value="Unassembled WGS sequence"/>
</dbReference>
<dbReference type="AlphaFoldDB" id="A0A9X0CXJ6"/>
<feature type="domain" description="Glycosyl transferase family 3" evidence="3">
    <location>
        <begin position="82"/>
        <end position="160"/>
    </location>
</feature>
<dbReference type="GO" id="GO:0004645">
    <property type="term" value="F:1,4-alpha-oligoglucan phosphorylase activity"/>
    <property type="evidence" value="ECO:0007669"/>
    <property type="project" value="InterPro"/>
</dbReference>
<keyword evidence="2" id="KW-0808">Transferase</keyword>
<dbReference type="Pfam" id="PF02885">
    <property type="entry name" value="Glycos_trans_3N"/>
    <property type="match status" value="1"/>
</dbReference>
<dbReference type="GO" id="GO:0005829">
    <property type="term" value="C:cytosol"/>
    <property type="evidence" value="ECO:0007669"/>
    <property type="project" value="TreeGrafter"/>
</dbReference>
<dbReference type="FunFam" id="1.20.970.10:FF:000011">
    <property type="entry name" value="Thymidine phosphorylase"/>
    <property type="match status" value="1"/>
</dbReference>
<accession>A0A9X0CXJ6</accession>
<organism evidence="5 6">
    <name type="scientific">Desmophyllum pertusum</name>
    <dbReference type="NCBI Taxonomy" id="174260"/>
    <lineage>
        <taxon>Eukaryota</taxon>
        <taxon>Metazoa</taxon>
        <taxon>Cnidaria</taxon>
        <taxon>Anthozoa</taxon>
        <taxon>Hexacorallia</taxon>
        <taxon>Scleractinia</taxon>
        <taxon>Caryophylliina</taxon>
        <taxon>Caryophylliidae</taxon>
        <taxon>Desmophyllum</taxon>
    </lineage>
</organism>
<dbReference type="InterPro" id="IPR036320">
    <property type="entry name" value="Glycosyl_Trfase_fam3_N_dom_sf"/>
</dbReference>
<dbReference type="Pfam" id="PF00591">
    <property type="entry name" value="Glycos_transf_3"/>
    <property type="match status" value="1"/>
</dbReference>
<dbReference type="EMBL" id="MU826359">
    <property type="protein sequence ID" value="KAJ7379226.1"/>
    <property type="molecule type" value="Genomic_DNA"/>
</dbReference>
<evidence type="ECO:0008006" key="7">
    <source>
        <dbReference type="Google" id="ProtNLM"/>
    </source>
</evidence>
<keyword evidence="6" id="KW-1185">Reference proteome</keyword>
<dbReference type="PANTHER" id="PTHR10515:SF0">
    <property type="entry name" value="THYMIDINE PHOSPHORYLASE"/>
    <property type="match status" value="1"/>
</dbReference>
<dbReference type="Gene3D" id="1.20.970.10">
    <property type="entry name" value="Transferase, Pyrimidine Nucleoside Phosphorylase, Chain C"/>
    <property type="match status" value="1"/>
</dbReference>
<sequence>MSCEYRIPDLIAKKRDGDELSEKEINHFVKAVTSNGASESQIGAMLMAIFLNGMNRDETVSLTKAMLSSGSSLQWPEEWRGSVADKHSTGGVGDKVSLALAPALAVCGVKVPMISGRGLGHTGGTLDKLESIPGFQVSMDSKQMCDVLEKVGCCIVGQTETIARLIGCCMV</sequence>
<evidence type="ECO:0000256" key="2">
    <source>
        <dbReference type="ARBA" id="ARBA00022679"/>
    </source>
</evidence>
<dbReference type="InterPro" id="IPR017872">
    <property type="entry name" value="Pyrmidine_PPase_CS"/>
</dbReference>
<proteinExistence type="predicted"/>
<feature type="domain" description="Glycosyl transferase family 3 N-terminal" evidence="4">
    <location>
        <begin position="9"/>
        <end position="70"/>
    </location>
</feature>
<protein>
    <recommendedName>
        <fullName evidence="7">Thymidine phosphorylase</fullName>
    </recommendedName>
</protein>
<name>A0A9X0CXJ6_9CNID</name>
<dbReference type="SUPFAM" id="SSF47648">
    <property type="entry name" value="Nucleoside phosphorylase/phosphoribosyltransferase N-terminal domain"/>
    <property type="match status" value="1"/>
</dbReference>
<evidence type="ECO:0000259" key="3">
    <source>
        <dbReference type="Pfam" id="PF00591"/>
    </source>
</evidence>